<feature type="region of interest" description="Disordered" evidence="1">
    <location>
        <begin position="235"/>
        <end position="283"/>
    </location>
</feature>
<dbReference type="Proteomes" id="UP000716446">
    <property type="component" value="Unassembled WGS sequence"/>
</dbReference>
<gene>
    <name evidence="2" type="ORF">AWRI4619_LOCUS3151</name>
</gene>
<feature type="compositionally biased region" description="Polar residues" evidence="1">
    <location>
        <begin position="248"/>
        <end position="269"/>
    </location>
</feature>
<feature type="non-terminal residue" evidence="2">
    <location>
        <position position="1"/>
    </location>
</feature>
<proteinExistence type="predicted"/>
<organism evidence="2 3">
    <name type="scientific">Aureobasidium vineae</name>
    <dbReference type="NCBI Taxonomy" id="2773715"/>
    <lineage>
        <taxon>Eukaryota</taxon>
        <taxon>Fungi</taxon>
        <taxon>Dikarya</taxon>
        <taxon>Ascomycota</taxon>
        <taxon>Pezizomycotina</taxon>
        <taxon>Dothideomycetes</taxon>
        <taxon>Dothideomycetidae</taxon>
        <taxon>Dothideales</taxon>
        <taxon>Saccotheciaceae</taxon>
        <taxon>Aureobasidium</taxon>
    </lineage>
</organism>
<keyword evidence="3" id="KW-1185">Reference proteome</keyword>
<name>A0A9N8JEQ2_9PEZI</name>
<feature type="region of interest" description="Disordered" evidence="1">
    <location>
        <begin position="129"/>
        <end position="211"/>
    </location>
</feature>
<protein>
    <submittedName>
        <fullName evidence="2">Uncharacterized protein</fullName>
    </submittedName>
</protein>
<evidence type="ECO:0000313" key="3">
    <source>
        <dbReference type="Proteomes" id="UP000716446"/>
    </source>
</evidence>
<dbReference type="AlphaFoldDB" id="A0A9N8JEQ2"/>
<feature type="compositionally biased region" description="Low complexity" evidence="1">
    <location>
        <begin position="188"/>
        <end position="204"/>
    </location>
</feature>
<evidence type="ECO:0000256" key="1">
    <source>
        <dbReference type="SAM" id="MobiDB-lite"/>
    </source>
</evidence>
<sequence length="283" mass="32389">MTDFSQIACEICRTKKRKVVQHVLNVFMPARLVPIQALARGLPSGYIASIEERLARTEAALLQALSTIHDSEMHSEADQRHLDVSPVTDEQPRELEFNEVRIAKVEEWKAYPLDAQEQQREWMRYKSAMNGSSARMVPSKRQEEVVKSKSRPPGRQQNRQTGPTRKRQRISSEARSTLDSFVDHRPVSTSSTTLSPTRLPTSTTNDGWTVERMHNYPRDPYMGTAVLDLLPQDQDTQSPARHLGPRNLESNSPEILNSRQETRLEQSTSKAKRLSTLHSRKYF</sequence>
<evidence type="ECO:0000313" key="2">
    <source>
        <dbReference type="EMBL" id="CAD0084584.1"/>
    </source>
</evidence>
<comment type="caution">
    <text evidence="2">The sequence shown here is derived from an EMBL/GenBank/DDBJ whole genome shotgun (WGS) entry which is preliminary data.</text>
</comment>
<accession>A0A9N8JEQ2</accession>
<reference evidence="2" key="1">
    <citation type="submission" date="2020-06" db="EMBL/GenBank/DDBJ databases">
        <authorList>
            <person name="Onetto C."/>
        </authorList>
    </citation>
    <scope>NUCLEOTIDE SEQUENCE</scope>
</reference>
<feature type="compositionally biased region" description="Basic residues" evidence="1">
    <location>
        <begin position="270"/>
        <end position="283"/>
    </location>
</feature>
<dbReference type="EMBL" id="CAIJEN010000003">
    <property type="protein sequence ID" value="CAD0084584.1"/>
    <property type="molecule type" value="Genomic_DNA"/>
</dbReference>